<proteinExistence type="predicted"/>
<feature type="signal peptide" evidence="1">
    <location>
        <begin position="1"/>
        <end position="21"/>
    </location>
</feature>
<accession>A0A7C9BLV3</accession>
<sequence length="122" mass="13439">MKTLMTFALACALGLAPNADAKIPSAENSPYVVTKNMAMWMGDNGKLKVSFNRQEGRATIELRNGRSTLYQEVIALHGGAMQSFDLSRLPSGTYEIRVIIGQQVTSKTVEIGYVKEHTFKLN</sequence>
<dbReference type="Gene3D" id="2.60.40.3080">
    <property type="match status" value="1"/>
</dbReference>
<gene>
    <name evidence="2" type="ORF">GBK04_26880</name>
</gene>
<keyword evidence="3" id="KW-1185">Reference proteome</keyword>
<protein>
    <recommendedName>
        <fullName evidence="4">Secretion system C-terminal sorting domain-containing protein</fullName>
    </recommendedName>
</protein>
<evidence type="ECO:0000256" key="1">
    <source>
        <dbReference type="SAM" id="SignalP"/>
    </source>
</evidence>
<feature type="chain" id="PRO_5028989463" description="Secretion system C-terminal sorting domain-containing protein" evidence="1">
    <location>
        <begin position="22"/>
        <end position="122"/>
    </location>
</feature>
<reference evidence="2 3" key="1">
    <citation type="submission" date="2019-10" db="EMBL/GenBank/DDBJ databases">
        <title>Draft Genome Sequence of Cytophagaceae sp. SJW1-29.</title>
        <authorList>
            <person name="Choi A."/>
        </authorList>
    </citation>
    <scope>NUCLEOTIDE SEQUENCE [LARGE SCALE GENOMIC DNA]</scope>
    <source>
        <strain evidence="2 3">SJW1-29</strain>
    </source>
</reference>
<dbReference type="Proteomes" id="UP000479293">
    <property type="component" value="Unassembled WGS sequence"/>
</dbReference>
<comment type="caution">
    <text evidence="2">The sequence shown here is derived from an EMBL/GenBank/DDBJ whole genome shotgun (WGS) entry which is preliminary data.</text>
</comment>
<dbReference type="EMBL" id="WHLY01000002">
    <property type="protein sequence ID" value="MPR36857.1"/>
    <property type="molecule type" value="Genomic_DNA"/>
</dbReference>
<dbReference type="AlphaFoldDB" id="A0A7C9BLV3"/>
<dbReference type="RefSeq" id="WP_152765121.1">
    <property type="nucleotide sequence ID" value="NZ_WHLY01000002.1"/>
</dbReference>
<name>A0A7C9BLV3_9BACT</name>
<evidence type="ECO:0000313" key="3">
    <source>
        <dbReference type="Proteomes" id="UP000479293"/>
    </source>
</evidence>
<organism evidence="2 3">
    <name type="scientific">Salmonirosea aquatica</name>
    <dbReference type="NCBI Taxonomy" id="2654236"/>
    <lineage>
        <taxon>Bacteria</taxon>
        <taxon>Pseudomonadati</taxon>
        <taxon>Bacteroidota</taxon>
        <taxon>Cytophagia</taxon>
        <taxon>Cytophagales</taxon>
        <taxon>Spirosomataceae</taxon>
        <taxon>Salmonirosea</taxon>
    </lineage>
</organism>
<evidence type="ECO:0008006" key="4">
    <source>
        <dbReference type="Google" id="ProtNLM"/>
    </source>
</evidence>
<evidence type="ECO:0000313" key="2">
    <source>
        <dbReference type="EMBL" id="MPR36857.1"/>
    </source>
</evidence>
<keyword evidence="1" id="KW-0732">Signal</keyword>